<comment type="caution">
    <text evidence="1">The sequence shown here is derived from an EMBL/GenBank/DDBJ whole genome shotgun (WGS) entry which is preliminary data.</text>
</comment>
<dbReference type="Gene3D" id="3.30.360.40">
    <property type="entry name" value="YwmB-like"/>
    <property type="match status" value="1"/>
</dbReference>
<dbReference type="EMBL" id="NPIA01000006">
    <property type="protein sequence ID" value="OZM56377.1"/>
    <property type="molecule type" value="Genomic_DNA"/>
</dbReference>
<reference evidence="1 2" key="2">
    <citation type="submission" date="2017-09" db="EMBL/GenBank/DDBJ databases">
        <title>Bacillus patelloidae sp. nov., isolated from the intestinal tract of a marine limpet.</title>
        <authorList>
            <person name="Liu R."/>
            <person name="Dong C."/>
            <person name="Shao Z."/>
        </authorList>
    </citation>
    <scope>NUCLEOTIDE SEQUENCE [LARGE SCALE GENOMIC DNA]</scope>
    <source>
        <strain evidence="1 2">SA5d-4</strain>
    </source>
</reference>
<evidence type="ECO:0000313" key="2">
    <source>
        <dbReference type="Proteomes" id="UP000217083"/>
    </source>
</evidence>
<dbReference type="Pfam" id="PF08680">
    <property type="entry name" value="DUF1779"/>
    <property type="match status" value="1"/>
</dbReference>
<keyword evidence="2" id="KW-1185">Reference proteome</keyword>
<reference evidence="2" key="1">
    <citation type="submission" date="2017-08" db="EMBL/GenBank/DDBJ databases">
        <authorList>
            <person name="Huang Z."/>
        </authorList>
    </citation>
    <scope>NUCLEOTIDE SEQUENCE [LARGE SCALE GENOMIC DNA]</scope>
    <source>
        <strain evidence="2">SA5d-4</strain>
    </source>
</reference>
<dbReference type="SUPFAM" id="SSF143842">
    <property type="entry name" value="YwmB-like"/>
    <property type="match status" value="1"/>
</dbReference>
<organism evidence="1 2">
    <name type="scientific">Lottiidibacillus patelloidae</name>
    <dbReference type="NCBI Taxonomy" id="2670334"/>
    <lineage>
        <taxon>Bacteria</taxon>
        <taxon>Bacillati</taxon>
        <taxon>Bacillota</taxon>
        <taxon>Bacilli</taxon>
        <taxon>Bacillales</taxon>
        <taxon>Bacillaceae</taxon>
        <taxon>Lottiidibacillus</taxon>
    </lineage>
</organism>
<accession>A0A263BSN3</accession>
<dbReference type="Proteomes" id="UP000217083">
    <property type="component" value="Unassembled WGS sequence"/>
</dbReference>
<name>A0A263BSN3_9BACI</name>
<dbReference type="RefSeq" id="WP_094925287.1">
    <property type="nucleotide sequence ID" value="NZ_NPIA01000006.1"/>
</dbReference>
<protein>
    <recommendedName>
        <fullName evidence="3">TATA-box binding protein</fullName>
    </recommendedName>
</protein>
<gene>
    <name evidence="1" type="ORF">CIB95_11415</name>
</gene>
<dbReference type="InterPro" id="IPR014794">
    <property type="entry name" value="DUF1779"/>
</dbReference>
<dbReference type="AlphaFoldDB" id="A0A263BSN3"/>
<evidence type="ECO:0008006" key="3">
    <source>
        <dbReference type="Google" id="ProtNLM"/>
    </source>
</evidence>
<sequence>MKQLAIVSFISIFGMFFSLHTFGEHSQTEVTQTATEIIEVMNQGDIEVDGWTLYARENAQKLHSEKEMQAWIAQKKEMLQSFTWTQLVKDSNGFKITATKETSVIEKVTFIMYGQKEMFSTYIIYEVTGTKWNENIAEKVNEKINVRSMQLFEEFPVIFTCIKGNAGDRMMESLDDEARKLLVDLDAKTVESLTEEHFVSYSAYSNRFDTSISTDNTAMNVQLALRNEGMGGKTTVIIGTPIITIEY</sequence>
<proteinExistence type="predicted"/>
<evidence type="ECO:0000313" key="1">
    <source>
        <dbReference type="EMBL" id="OZM56377.1"/>
    </source>
</evidence>
<dbReference type="Gene3D" id="3.30.2030.10">
    <property type="entry name" value="YwmB-like"/>
    <property type="match status" value="1"/>
</dbReference>
<dbReference type="InterPro" id="IPR036209">
    <property type="entry name" value="YwmB-like_sf"/>
</dbReference>